<dbReference type="AlphaFoldDB" id="A0A432W1Y0"/>
<dbReference type="InterPro" id="IPR025713">
    <property type="entry name" value="MotB-like_N_dom"/>
</dbReference>
<evidence type="ECO:0000256" key="9">
    <source>
        <dbReference type="SAM" id="Phobius"/>
    </source>
</evidence>
<protein>
    <submittedName>
        <fullName evidence="11">Motility protein MotB</fullName>
    </submittedName>
</protein>
<feature type="transmembrane region" description="Helical" evidence="9">
    <location>
        <begin position="21"/>
        <end position="45"/>
    </location>
</feature>
<dbReference type="SUPFAM" id="SSF103088">
    <property type="entry name" value="OmpA-like"/>
    <property type="match status" value="1"/>
</dbReference>
<dbReference type="GO" id="GO:0005886">
    <property type="term" value="C:plasma membrane"/>
    <property type="evidence" value="ECO:0007669"/>
    <property type="project" value="UniProtKB-SubCell"/>
</dbReference>
<organism evidence="11 12">
    <name type="scientific">Aliidiomarina iranensis</name>
    <dbReference type="NCBI Taxonomy" id="1434071"/>
    <lineage>
        <taxon>Bacteria</taxon>
        <taxon>Pseudomonadati</taxon>
        <taxon>Pseudomonadota</taxon>
        <taxon>Gammaproteobacteria</taxon>
        <taxon>Alteromonadales</taxon>
        <taxon>Idiomarinaceae</taxon>
        <taxon>Aliidiomarina</taxon>
    </lineage>
</organism>
<evidence type="ECO:0000256" key="2">
    <source>
        <dbReference type="ARBA" id="ARBA00008914"/>
    </source>
</evidence>
<dbReference type="InterPro" id="IPR050330">
    <property type="entry name" value="Bact_OuterMem_StrucFunc"/>
</dbReference>
<dbReference type="NCBIfam" id="NF006548">
    <property type="entry name" value="PRK09041.1"/>
    <property type="match status" value="1"/>
</dbReference>
<evidence type="ECO:0000313" key="12">
    <source>
        <dbReference type="Proteomes" id="UP000288395"/>
    </source>
</evidence>
<gene>
    <name evidence="11" type="ORF">CWE08_00780</name>
</gene>
<dbReference type="PANTHER" id="PTHR30329">
    <property type="entry name" value="STATOR ELEMENT OF FLAGELLAR MOTOR COMPLEX"/>
    <property type="match status" value="1"/>
</dbReference>
<dbReference type="RefSeq" id="WP_126764761.1">
    <property type="nucleotide sequence ID" value="NZ_PIPJ01000001.1"/>
</dbReference>
<dbReference type="Pfam" id="PF13677">
    <property type="entry name" value="MotB_plug"/>
    <property type="match status" value="1"/>
</dbReference>
<reference evidence="12" key="1">
    <citation type="journal article" date="2018" name="Front. Microbiol.">
        <title>Genome-Based Analysis Reveals the Taxonomy and Diversity of the Family Idiomarinaceae.</title>
        <authorList>
            <person name="Liu Y."/>
            <person name="Lai Q."/>
            <person name="Shao Z."/>
        </authorList>
    </citation>
    <scope>NUCLEOTIDE SEQUENCE [LARGE SCALE GENOMIC DNA]</scope>
    <source>
        <strain evidence="12">GBPy7</strain>
    </source>
</reference>
<evidence type="ECO:0000256" key="6">
    <source>
        <dbReference type="ARBA" id="ARBA00023136"/>
    </source>
</evidence>
<dbReference type="PROSITE" id="PS51123">
    <property type="entry name" value="OMPA_2"/>
    <property type="match status" value="1"/>
</dbReference>
<evidence type="ECO:0000256" key="4">
    <source>
        <dbReference type="ARBA" id="ARBA00022692"/>
    </source>
</evidence>
<dbReference type="Pfam" id="PF00691">
    <property type="entry name" value="OmpA"/>
    <property type="match status" value="1"/>
</dbReference>
<dbReference type="CDD" id="cd07185">
    <property type="entry name" value="OmpA_C-like"/>
    <property type="match status" value="1"/>
</dbReference>
<sequence>MAEEHRPIIIRRKKVVHKHHGGSWKIALADFMTALMALFLVMWILSTGDEEQREAVAEYFRTPLVVAMSGGNQSSSASTVIPGGGPDSSHSQGERARIDYRMQTRPADVRRQFQNIQRQIERAIQADPVLRQLEAQMRLDLTREGLRIQMMDTENRPMFEIGSPTVAPYMSRLLQTVAPILNSVDNALTISGHTDSIPYAGGYVGYSNWELSSDRANASRRELVAGGLDPNKLLSISGVADRIPLEGANPRDPMNRRITLVLHTEQSAEFIRRQGLLPGDAEEFERLLQEDAEAELGEGGLSLDENPQGFFL</sequence>
<evidence type="ECO:0000256" key="7">
    <source>
        <dbReference type="PROSITE-ProRule" id="PRU00473"/>
    </source>
</evidence>
<proteinExistence type="inferred from homology"/>
<evidence type="ECO:0000256" key="1">
    <source>
        <dbReference type="ARBA" id="ARBA00004162"/>
    </source>
</evidence>
<evidence type="ECO:0000313" key="11">
    <source>
        <dbReference type="EMBL" id="RUO23221.1"/>
    </source>
</evidence>
<evidence type="ECO:0000256" key="8">
    <source>
        <dbReference type="SAM" id="MobiDB-lite"/>
    </source>
</evidence>
<dbReference type="OrthoDB" id="9809186at2"/>
<keyword evidence="3" id="KW-1003">Cell membrane</keyword>
<dbReference type="PANTHER" id="PTHR30329:SF21">
    <property type="entry name" value="LIPOPROTEIN YIAD-RELATED"/>
    <property type="match status" value="1"/>
</dbReference>
<keyword evidence="12" id="KW-1185">Reference proteome</keyword>
<dbReference type="Gene3D" id="3.30.1330.60">
    <property type="entry name" value="OmpA-like domain"/>
    <property type="match status" value="1"/>
</dbReference>
<evidence type="ECO:0000256" key="3">
    <source>
        <dbReference type="ARBA" id="ARBA00022475"/>
    </source>
</evidence>
<dbReference type="EMBL" id="PIPJ01000001">
    <property type="protein sequence ID" value="RUO23221.1"/>
    <property type="molecule type" value="Genomic_DNA"/>
</dbReference>
<dbReference type="InterPro" id="IPR006665">
    <property type="entry name" value="OmpA-like"/>
</dbReference>
<keyword evidence="6 7" id="KW-0472">Membrane</keyword>
<keyword evidence="4 9" id="KW-0812">Transmembrane</keyword>
<comment type="subcellular location">
    <subcellularLocation>
        <location evidence="1">Cell membrane</location>
        <topology evidence="1">Single-pass membrane protein</topology>
    </subcellularLocation>
</comment>
<dbReference type="Proteomes" id="UP000288395">
    <property type="component" value="Unassembled WGS sequence"/>
</dbReference>
<evidence type="ECO:0000256" key="5">
    <source>
        <dbReference type="ARBA" id="ARBA00022989"/>
    </source>
</evidence>
<feature type="domain" description="OmpA-like" evidence="10">
    <location>
        <begin position="146"/>
        <end position="266"/>
    </location>
</feature>
<feature type="region of interest" description="Disordered" evidence="8">
    <location>
        <begin position="71"/>
        <end position="95"/>
    </location>
</feature>
<comment type="similarity">
    <text evidence="2">Belongs to the MotB family.</text>
</comment>
<name>A0A432W1Y0_9GAMM</name>
<accession>A0A432W1Y0</accession>
<keyword evidence="5 9" id="KW-1133">Transmembrane helix</keyword>
<evidence type="ECO:0000259" key="10">
    <source>
        <dbReference type="PROSITE" id="PS51123"/>
    </source>
</evidence>
<comment type="caution">
    <text evidence="11">The sequence shown here is derived from an EMBL/GenBank/DDBJ whole genome shotgun (WGS) entry which is preliminary data.</text>
</comment>
<dbReference type="InterPro" id="IPR036737">
    <property type="entry name" value="OmpA-like_sf"/>
</dbReference>